<keyword evidence="2" id="KW-1185">Reference proteome</keyword>
<evidence type="ECO:0000313" key="2">
    <source>
        <dbReference type="Proteomes" id="UP000789366"/>
    </source>
</evidence>
<reference evidence="1" key="1">
    <citation type="submission" date="2021-06" db="EMBL/GenBank/DDBJ databases">
        <authorList>
            <person name="Kallberg Y."/>
            <person name="Tangrot J."/>
            <person name="Rosling A."/>
        </authorList>
    </citation>
    <scope>NUCLEOTIDE SEQUENCE</scope>
    <source>
        <strain evidence="1">28 12/20/2015</strain>
    </source>
</reference>
<protein>
    <submittedName>
        <fullName evidence="1">3582_t:CDS:1</fullName>
    </submittedName>
</protein>
<dbReference type="Proteomes" id="UP000789366">
    <property type="component" value="Unassembled WGS sequence"/>
</dbReference>
<organism evidence="1 2">
    <name type="scientific">Cetraspora pellucida</name>
    <dbReference type="NCBI Taxonomy" id="1433469"/>
    <lineage>
        <taxon>Eukaryota</taxon>
        <taxon>Fungi</taxon>
        <taxon>Fungi incertae sedis</taxon>
        <taxon>Mucoromycota</taxon>
        <taxon>Glomeromycotina</taxon>
        <taxon>Glomeromycetes</taxon>
        <taxon>Diversisporales</taxon>
        <taxon>Gigasporaceae</taxon>
        <taxon>Cetraspora</taxon>
    </lineage>
</organism>
<comment type="caution">
    <text evidence="1">The sequence shown here is derived from an EMBL/GenBank/DDBJ whole genome shotgun (WGS) entry which is preliminary data.</text>
</comment>
<evidence type="ECO:0000313" key="1">
    <source>
        <dbReference type="EMBL" id="CAG8519363.1"/>
    </source>
</evidence>
<gene>
    <name evidence="1" type="ORF">SPELUC_LOCUS3858</name>
</gene>
<dbReference type="EMBL" id="CAJVPW010003142">
    <property type="protein sequence ID" value="CAG8519363.1"/>
    <property type="molecule type" value="Genomic_DNA"/>
</dbReference>
<proteinExistence type="predicted"/>
<sequence>MSSNDPNSYGTDDAFDEYIDMDFLKNDTMEEDVDIGNMSTSDLFRYYLEGELVRDTTNVDSSIYTTPMQNATDDFSMVSSPNSVTEEPKMNSINLVEEPNALSQSTNVSNEVGPSLAMLNAQLAELLSKLPSFKQESYNDSKAPTLSGSTLPTKNNPQSNILATLKLSATPNNNKESDHGKLDDNAQIDLKKLSSKERRQLRNKISARNFRVRRKEYIQSLESTKEQQQEEINLLRQALMHLQEENTRLKQEVEELRKQTKKPINPPLSPPHSSTTAKSNAQRSKASQSSSSDPRYLIPDVNKDKLSSSSSTNQSAWQDPRVRVQTTLIPEFNLDKHLFEEKSAFSYSNIWNGSMIGQPSMRDVFAYDQRTLFAYLLISTVMQRLTTLFIEAVCATPQNKMIAALFPPETLTESQQSLEIVDEKDDNNIMVESIKEASVLDWLYDTMVKHVAEQSKVEARIMELSDWVGEEWDDTVLPFLF</sequence>
<name>A0ACA9LAW1_9GLOM</name>
<accession>A0ACA9LAW1</accession>